<feature type="transmembrane region" description="Helical" evidence="6">
    <location>
        <begin position="185"/>
        <end position="203"/>
    </location>
</feature>
<dbReference type="eggNOG" id="COG1280">
    <property type="taxonomic scope" value="Bacteria"/>
</dbReference>
<accession>U3A0T0</accession>
<keyword evidence="8" id="KW-1185">Reference proteome</keyword>
<protein>
    <submittedName>
        <fullName evidence="7">Putative amino acid efflux protein</fullName>
    </submittedName>
</protein>
<evidence type="ECO:0000256" key="2">
    <source>
        <dbReference type="ARBA" id="ARBA00022475"/>
    </source>
</evidence>
<keyword evidence="4 6" id="KW-1133">Transmembrane helix</keyword>
<feature type="transmembrane region" description="Helical" evidence="6">
    <location>
        <begin position="148"/>
        <end position="173"/>
    </location>
</feature>
<evidence type="ECO:0000313" key="7">
    <source>
        <dbReference type="EMBL" id="GAD66947.1"/>
    </source>
</evidence>
<evidence type="ECO:0000256" key="4">
    <source>
        <dbReference type="ARBA" id="ARBA00022989"/>
    </source>
</evidence>
<organism evidence="7 8">
    <name type="scientific">Vibrio proteolyticus NBRC 13287</name>
    <dbReference type="NCBI Taxonomy" id="1219065"/>
    <lineage>
        <taxon>Bacteria</taxon>
        <taxon>Pseudomonadati</taxon>
        <taxon>Pseudomonadota</taxon>
        <taxon>Gammaproteobacteria</taxon>
        <taxon>Vibrionales</taxon>
        <taxon>Vibrionaceae</taxon>
        <taxon>Vibrio</taxon>
    </lineage>
</organism>
<dbReference type="GO" id="GO:0005886">
    <property type="term" value="C:plasma membrane"/>
    <property type="evidence" value="ECO:0007669"/>
    <property type="project" value="UniProtKB-SubCell"/>
</dbReference>
<dbReference type="STRING" id="1219065.VPR01S_05_02415"/>
<dbReference type="Pfam" id="PF01810">
    <property type="entry name" value="LysE"/>
    <property type="match status" value="1"/>
</dbReference>
<feature type="transmembrane region" description="Helical" evidence="6">
    <location>
        <begin position="114"/>
        <end position="136"/>
    </location>
</feature>
<keyword evidence="2" id="KW-1003">Cell membrane</keyword>
<sequence length="210" mass="22777">MEHINYFLIVFSAIAAIASPGPATLAIAGASMEKGRLFGLHLALGVLTGSLIWSMLAAFGLAAVLKSNVWLFEILRYCGACYLLYLAYKSLKSALNSESPNLPTMQFNSRKSHYLKGLLIHLTNPKAILFFGALYSMGVPRTATPQDLLTVVVVVGVVSASIFLSYALIFSHAGVRRLYIKSKTIFEGIFAVFFGTASFKLLLSDVEVSL</sequence>
<dbReference type="InterPro" id="IPR001123">
    <property type="entry name" value="LeuE-type"/>
</dbReference>
<feature type="transmembrane region" description="Helical" evidence="6">
    <location>
        <begin position="40"/>
        <end position="63"/>
    </location>
</feature>
<keyword evidence="5 6" id="KW-0472">Membrane</keyword>
<evidence type="ECO:0000256" key="1">
    <source>
        <dbReference type="ARBA" id="ARBA00004651"/>
    </source>
</evidence>
<name>U3A0T0_VIBPR</name>
<dbReference type="GO" id="GO:0015171">
    <property type="term" value="F:amino acid transmembrane transporter activity"/>
    <property type="evidence" value="ECO:0007669"/>
    <property type="project" value="TreeGrafter"/>
</dbReference>
<evidence type="ECO:0000256" key="5">
    <source>
        <dbReference type="ARBA" id="ARBA00023136"/>
    </source>
</evidence>
<gene>
    <name evidence="7" type="ORF">VPR01S_05_02415</name>
</gene>
<evidence type="ECO:0000256" key="3">
    <source>
        <dbReference type="ARBA" id="ARBA00022692"/>
    </source>
</evidence>
<dbReference type="PANTHER" id="PTHR30086:SF19">
    <property type="entry name" value="THREONINE EFFLUX PROTEIN"/>
    <property type="match status" value="1"/>
</dbReference>
<comment type="caution">
    <text evidence="7">The sequence shown here is derived from an EMBL/GenBank/DDBJ whole genome shotgun (WGS) entry which is preliminary data.</text>
</comment>
<feature type="transmembrane region" description="Helical" evidence="6">
    <location>
        <begin position="6"/>
        <end position="28"/>
    </location>
</feature>
<keyword evidence="3 6" id="KW-0812">Transmembrane</keyword>
<evidence type="ECO:0000256" key="6">
    <source>
        <dbReference type="SAM" id="Phobius"/>
    </source>
</evidence>
<dbReference type="RefSeq" id="WP_021704925.1">
    <property type="nucleotide sequence ID" value="NZ_BATJ01000005.1"/>
</dbReference>
<dbReference type="PANTHER" id="PTHR30086">
    <property type="entry name" value="ARGININE EXPORTER PROTEIN ARGO"/>
    <property type="match status" value="1"/>
</dbReference>
<proteinExistence type="predicted"/>
<evidence type="ECO:0000313" key="8">
    <source>
        <dbReference type="Proteomes" id="UP000016570"/>
    </source>
</evidence>
<dbReference type="EMBL" id="BATJ01000005">
    <property type="protein sequence ID" value="GAD66947.1"/>
    <property type="molecule type" value="Genomic_DNA"/>
</dbReference>
<dbReference type="AlphaFoldDB" id="U3A0T0"/>
<reference evidence="7 8" key="1">
    <citation type="submission" date="2013-09" db="EMBL/GenBank/DDBJ databases">
        <title>Whole genome shotgun sequence of Vibrio proteolyticus NBRC 13287.</title>
        <authorList>
            <person name="Isaki S."/>
            <person name="Hosoyama A."/>
            <person name="Numata M."/>
            <person name="Hashimoto M."/>
            <person name="Hosoyama Y."/>
            <person name="Tsuchikane K."/>
            <person name="Noguchi M."/>
            <person name="Hirakata S."/>
            <person name="Ichikawa N."/>
            <person name="Ohji S."/>
            <person name="Yamazoe A."/>
            <person name="Fujita N."/>
        </authorList>
    </citation>
    <scope>NUCLEOTIDE SEQUENCE [LARGE SCALE GENOMIC DNA]</scope>
    <source>
        <strain evidence="7 8">NBRC 13287</strain>
    </source>
</reference>
<comment type="subcellular location">
    <subcellularLocation>
        <location evidence="1">Cell membrane</location>
        <topology evidence="1">Multi-pass membrane protein</topology>
    </subcellularLocation>
</comment>
<dbReference type="Proteomes" id="UP000016570">
    <property type="component" value="Unassembled WGS sequence"/>
</dbReference>